<keyword evidence="4" id="KW-0482">Metalloprotease</keyword>
<feature type="transmembrane region" description="Helical" evidence="2">
    <location>
        <begin position="206"/>
        <end position="225"/>
    </location>
</feature>
<evidence type="ECO:0000256" key="2">
    <source>
        <dbReference type="SAM" id="Phobius"/>
    </source>
</evidence>
<feature type="transmembrane region" description="Helical" evidence="2">
    <location>
        <begin position="296"/>
        <end position="314"/>
    </location>
</feature>
<accession>A0A3T0RYT2</accession>
<gene>
    <name evidence="4" type="ORF">C0Z10_05230</name>
</gene>
<feature type="transmembrane region" description="Helical" evidence="2">
    <location>
        <begin position="326"/>
        <end position="344"/>
    </location>
</feature>
<dbReference type="GO" id="GO:0080120">
    <property type="term" value="P:CAAX-box protein maturation"/>
    <property type="evidence" value="ECO:0007669"/>
    <property type="project" value="UniProtKB-ARBA"/>
</dbReference>
<name>A0A3T0RYT2_9ACTN</name>
<dbReference type="GO" id="GO:0008237">
    <property type="term" value="F:metallopeptidase activity"/>
    <property type="evidence" value="ECO:0007669"/>
    <property type="project" value="UniProtKB-KW"/>
</dbReference>
<feature type="domain" description="CAAX prenyl protease 2/Lysostaphin resistance protein A-like" evidence="3">
    <location>
        <begin position="209"/>
        <end position="301"/>
    </location>
</feature>
<feature type="transmembrane region" description="Helical" evidence="2">
    <location>
        <begin position="237"/>
        <end position="259"/>
    </location>
</feature>
<evidence type="ECO:0000256" key="1">
    <source>
        <dbReference type="SAM" id="MobiDB-lite"/>
    </source>
</evidence>
<dbReference type="GO" id="GO:0004175">
    <property type="term" value="F:endopeptidase activity"/>
    <property type="evidence" value="ECO:0007669"/>
    <property type="project" value="UniProtKB-ARBA"/>
</dbReference>
<feature type="transmembrane region" description="Helical" evidence="2">
    <location>
        <begin position="175"/>
        <end position="194"/>
    </location>
</feature>
<proteinExistence type="predicted"/>
<evidence type="ECO:0000313" key="5">
    <source>
        <dbReference type="Proteomes" id="UP000285875"/>
    </source>
</evidence>
<feature type="transmembrane region" description="Helical" evidence="2">
    <location>
        <begin position="132"/>
        <end position="155"/>
    </location>
</feature>
<protein>
    <submittedName>
        <fullName evidence="4">CPBP family intramembrane metalloprotease</fullName>
    </submittedName>
</protein>
<feature type="transmembrane region" description="Helical" evidence="2">
    <location>
        <begin position="91"/>
        <end position="112"/>
    </location>
</feature>
<keyword evidence="2" id="KW-0812">Transmembrane</keyword>
<evidence type="ECO:0000259" key="3">
    <source>
        <dbReference type="Pfam" id="PF02517"/>
    </source>
</evidence>
<feature type="region of interest" description="Disordered" evidence="1">
    <location>
        <begin position="1"/>
        <end position="63"/>
    </location>
</feature>
<dbReference type="GO" id="GO:0006508">
    <property type="term" value="P:proteolysis"/>
    <property type="evidence" value="ECO:0007669"/>
    <property type="project" value="UniProtKB-KW"/>
</dbReference>
<dbReference type="Proteomes" id="UP000285875">
    <property type="component" value="Chromosome"/>
</dbReference>
<dbReference type="KEGG" id="aji:C0Z10_05230"/>
<sequence>MAAARRPVPRRPGPQRPGQQPPVRRRPVQRRPGQDGPGQDRTGQGGPQSAGPVGPLSGRVRDPQPQVDYSQVLVEPGEGRLAGAFGIAGGLLGYALVVPLVLQALLLVGWLAGGRSWSFSDYAHRAQGFETIWGLTATHLALACLIPVVLLLARYLHHRAPRWVWSVQPGLRARFLVWVMLVAVIVLNLTQILARGDGHLDFQAPHLWWLWLLAILLTSPLQAAAEEVFFRGYLLNCFGSLGANRWVAVIASALVFALFHGTQNLWLFLDRLSFGLAAGALVILTGGLEAGIAAHVVNNLFAFGYAVFLGGAAQARGITSMGVVDALWDVGGFVGVAMAAWWIGRLMRVARLTPGPTGGDLRSTRRG</sequence>
<keyword evidence="2" id="KW-0472">Membrane</keyword>
<keyword evidence="4" id="KW-0645">Protease</keyword>
<keyword evidence="2" id="KW-1133">Transmembrane helix</keyword>
<reference evidence="5" key="1">
    <citation type="submission" date="2017-12" db="EMBL/GenBank/DDBJ databases">
        <title>Whole genome sequencing of Acidipropionibacterium jensenii strains JS279 and JS280.</title>
        <authorList>
            <person name="Deptula P."/>
            <person name="Laine P."/>
            <person name="Smolander O.-P."/>
            <person name="Paulin L."/>
            <person name="Auvinen P."/>
            <person name="Varmanen P."/>
        </authorList>
    </citation>
    <scope>NUCLEOTIDE SEQUENCE [LARGE SCALE GENOMIC DNA]</scope>
    <source>
        <strain evidence="5">JS280</strain>
    </source>
</reference>
<keyword evidence="4" id="KW-0378">Hydrolase</keyword>
<dbReference type="Pfam" id="PF02517">
    <property type="entry name" value="Rce1-like"/>
    <property type="match status" value="1"/>
</dbReference>
<evidence type="ECO:0000313" key="4">
    <source>
        <dbReference type="EMBL" id="AZZ39249.1"/>
    </source>
</evidence>
<dbReference type="EMBL" id="CP025570">
    <property type="protein sequence ID" value="AZZ39249.1"/>
    <property type="molecule type" value="Genomic_DNA"/>
</dbReference>
<organism evidence="4 5">
    <name type="scientific">Acidipropionibacterium jensenii</name>
    <dbReference type="NCBI Taxonomy" id="1749"/>
    <lineage>
        <taxon>Bacteria</taxon>
        <taxon>Bacillati</taxon>
        <taxon>Actinomycetota</taxon>
        <taxon>Actinomycetes</taxon>
        <taxon>Propionibacteriales</taxon>
        <taxon>Propionibacteriaceae</taxon>
        <taxon>Acidipropionibacterium</taxon>
    </lineage>
</organism>
<dbReference type="AlphaFoldDB" id="A0A3T0RYT2"/>
<dbReference type="InterPro" id="IPR003675">
    <property type="entry name" value="Rce1/LyrA-like_dom"/>
</dbReference>